<dbReference type="RefSeq" id="WP_087000791.1">
    <property type="nucleotide sequence ID" value="NZ_FUHW01000047.1"/>
</dbReference>
<dbReference type="AlphaFoldDB" id="A0A1R4GVA9"/>
<dbReference type="InterPro" id="IPR001647">
    <property type="entry name" value="HTH_TetR"/>
</dbReference>
<reference evidence="6 7" key="1">
    <citation type="submission" date="2017-02" db="EMBL/GenBank/DDBJ databases">
        <authorList>
            <person name="Peterson S.W."/>
        </authorList>
    </citation>
    <scope>NUCLEOTIDE SEQUENCE [LARGE SCALE GENOMIC DNA]</scope>
    <source>
        <strain evidence="6 7">B Ar 00.02</strain>
    </source>
</reference>
<dbReference type="PROSITE" id="PS50977">
    <property type="entry name" value="HTH_TETR_2"/>
    <property type="match status" value="1"/>
</dbReference>
<dbReference type="SUPFAM" id="SSF46689">
    <property type="entry name" value="Homeodomain-like"/>
    <property type="match status" value="1"/>
</dbReference>
<evidence type="ECO:0000313" key="6">
    <source>
        <dbReference type="EMBL" id="SJM72051.1"/>
    </source>
</evidence>
<dbReference type="Pfam" id="PF17937">
    <property type="entry name" value="TetR_C_28"/>
    <property type="match status" value="1"/>
</dbReference>
<accession>A0A1R4GVA9</accession>
<feature type="DNA-binding region" description="H-T-H motif" evidence="4">
    <location>
        <begin position="24"/>
        <end position="43"/>
    </location>
</feature>
<dbReference type="InterPro" id="IPR041479">
    <property type="entry name" value="TetR_CgmR_C"/>
</dbReference>
<dbReference type="GO" id="GO:0000976">
    <property type="term" value="F:transcription cis-regulatory region binding"/>
    <property type="evidence" value="ECO:0007669"/>
    <property type="project" value="TreeGrafter"/>
</dbReference>
<dbReference type="PANTHER" id="PTHR30055:SF234">
    <property type="entry name" value="HTH-TYPE TRANSCRIPTIONAL REGULATOR BETI"/>
    <property type="match status" value="1"/>
</dbReference>
<name>A0A1R4GVA9_9MICC</name>
<keyword evidence="2 4" id="KW-0238">DNA-binding</keyword>
<dbReference type="SUPFAM" id="SSF48498">
    <property type="entry name" value="Tetracyclin repressor-like, C-terminal domain"/>
    <property type="match status" value="1"/>
</dbReference>
<evidence type="ECO:0000259" key="5">
    <source>
        <dbReference type="PROSITE" id="PS50977"/>
    </source>
</evidence>
<keyword evidence="7" id="KW-1185">Reference proteome</keyword>
<evidence type="ECO:0000313" key="7">
    <source>
        <dbReference type="Proteomes" id="UP000195913"/>
    </source>
</evidence>
<dbReference type="GO" id="GO:0003700">
    <property type="term" value="F:DNA-binding transcription factor activity"/>
    <property type="evidence" value="ECO:0007669"/>
    <property type="project" value="TreeGrafter"/>
</dbReference>
<dbReference type="InterPro" id="IPR050109">
    <property type="entry name" value="HTH-type_TetR-like_transc_reg"/>
</dbReference>
<dbReference type="PANTHER" id="PTHR30055">
    <property type="entry name" value="HTH-TYPE TRANSCRIPTIONAL REGULATOR RUTR"/>
    <property type="match status" value="1"/>
</dbReference>
<keyword evidence="3" id="KW-0804">Transcription</keyword>
<dbReference type="Gene3D" id="1.10.357.10">
    <property type="entry name" value="Tetracycline Repressor, domain 2"/>
    <property type="match status" value="1"/>
</dbReference>
<dbReference type="Pfam" id="PF00440">
    <property type="entry name" value="TetR_N"/>
    <property type="match status" value="1"/>
</dbReference>
<dbReference type="InterPro" id="IPR009057">
    <property type="entry name" value="Homeodomain-like_sf"/>
</dbReference>
<evidence type="ECO:0000256" key="3">
    <source>
        <dbReference type="ARBA" id="ARBA00023163"/>
    </source>
</evidence>
<keyword evidence="1" id="KW-0805">Transcription regulation</keyword>
<proteinExistence type="predicted"/>
<dbReference type="Proteomes" id="UP000195913">
    <property type="component" value="Unassembled WGS sequence"/>
</dbReference>
<evidence type="ECO:0000256" key="1">
    <source>
        <dbReference type="ARBA" id="ARBA00023015"/>
    </source>
</evidence>
<gene>
    <name evidence="6" type="ORF">FM101_14255</name>
</gene>
<dbReference type="InterPro" id="IPR036271">
    <property type="entry name" value="Tet_transcr_reg_TetR-rel_C_sf"/>
</dbReference>
<organism evidence="6 7">
    <name type="scientific">Arthrobacter rhombi</name>
    <dbReference type="NCBI Taxonomy" id="71253"/>
    <lineage>
        <taxon>Bacteria</taxon>
        <taxon>Bacillati</taxon>
        <taxon>Actinomycetota</taxon>
        <taxon>Actinomycetes</taxon>
        <taxon>Micrococcales</taxon>
        <taxon>Micrococcaceae</taxon>
        <taxon>Arthrobacter</taxon>
    </lineage>
</organism>
<dbReference type="EMBL" id="FUHW01000047">
    <property type="protein sequence ID" value="SJM72051.1"/>
    <property type="molecule type" value="Genomic_DNA"/>
</dbReference>
<evidence type="ECO:0000256" key="2">
    <source>
        <dbReference type="ARBA" id="ARBA00023125"/>
    </source>
</evidence>
<evidence type="ECO:0000256" key="4">
    <source>
        <dbReference type="PROSITE-ProRule" id="PRU00335"/>
    </source>
</evidence>
<sequence length="178" mass="19712">MSADTRDQIIDSSLRLLRQGDTVSLESAAREAGLTKPGLMYHFRTKEALMLGLVDAVIDQWVVELSARLGDTPEQATATDRVTAYLEWTLERNFDASDLVMLTDPRLRDPLTERWSERFGPWFAVPDGASAALRGRLAAVRLLADGIWFASATDILPPAQDELETIRTAAVSLLEDQP</sequence>
<feature type="domain" description="HTH tetR-type" evidence="5">
    <location>
        <begin position="3"/>
        <end position="61"/>
    </location>
</feature>
<protein>
    <submittedName>
        <fullName evidence="6">Transcriptional regulator, TetR family</fullName>
    </submittedName>
</protein>